<dbReference type="PRINTS" id="PR00344">
    <property type="entry name" value="BCTRLSENSOR"/>
</dbReference>
<evidence type="ECO:0000256" key="1">
    <source>
        <dbReference type="ARBA" id="ARBA00000085"/>
    </source>
</evidence>
<dbReference type="PROSITE" id="PS50109">
    <property type="entry name" value="HIS_KIN"/>
    <property type="match status" value="1"/>
</dbReference>
<dbReference type="SUPFAM" id="SSF55874">
    <property type="entry name" value="ATPase domain of HSP90 chaperone/DNA topoisomerase II/histidine kinase"/>
    <property type="match status" value="1"/>
</dbReference>
<accession>A0A139X368</accession>
<dbReference type="GO" id="GO:0005886">
    <property type="term" value="C:plasma membrane"/>
    <property type="evidence" value="ECO:0007669"/>
    <property type="project" value="TreeGrafter"/>
</dbReference>
<keyword evidence="6 11" id="KW-0812">Transmembrane</keyword>
<evidence type="ECO:0000256" key="8">
    <source>
        <dbReference type="ARBA" id="ARBA00022989"/>
    </source>
</evidence>
<protein>
    <recommendedName>
        <fullName evidence="3">histidine kinase</fullName>
        <ecNumber evidence="3">2.7.13.3</ecNumber>
    </recommendedName>
</protein>
<dbReference type="PANTHER" id="PTHR45436">
    <property type="entry name" value="SENSOR HISTIDINE KINASE YKOH"/>
    <property type="match status" value="1"/>
</dbReference>
<dbReference type="InterPro" id="IPR003661">
    <property type="entry name" value="HisK_dim/P_dom"/>
</dbReference>
<organism evidence="14 15">
    <name type="scientific">Scytonema hofmannii PCC 7110</name>
    <dbReference type="NCBI Taxonomy" id="128403"/>
    <lineage>
        <taxon>Bacteria</taxon>
        <taxon>Bacillati</taxon>
        <taxon>Cyanobacteriota</taxon>
        <taxon>Cyanophyceae</taxon>
        <taxon>Nostocales</taxon>
        <taxon>Scytonemataceae</taxon>
        <taxon>Scytonema</taxon>
    </lineage>
</organism>
<keyword evidence="4" id="KW-0597">Phosphoprotein</keyword>
<evidence type="ECO:0000256" key="4">
    <source>
        <dbReference type="ARBA" id="ARBA00022553"/>
    </source>
</evidence>
<proteinExistence type="predicted"/>
<comment type="caution">
    <text evidence="14">The sequence shown here is derived from an EMBL/GenBank/DDBJ whole genome shotgun (WGS) entry which is preliminary data.</text>
</comment>
<keyword evidence="8 11" id="KW-1133">Transmembrane helix</keyword>
<keyword evidence="15" id="KW-1185">Reference proteome</keyword>
<feature type="transmembrane region" description="Helical" evidence="11">
    <location>
        <begin position="212"/>
        <end position="234"/>
    </location>
</feature>
<evidence type="ECO:0000256" key="10">
    <source>
        <dbReference type="ARBA" id="ARBA00023136"/>
    </source>
</evidence>
<dbReference type="PANTHER" id="PTHR45436:SF5">
    <property type="entry name" value="SENSOR HISTIDINE KINASE TRCS"/>
    <property type="match status" value="1"/>
</dbReference>
<name>A0A139X368_9CYAN</name>
<reference evidence="14 15" key="1">
    <citation type="journal article" date="2013" name="Genome Biol. Evol.">
        <title>Genomes of Stigonematalean cyanobacteria (subsection V) and the evolution of oxygenic photosynthesis from prokaryotes to plastids.</title>
        <authorList>
            <person name="Dagan T."/>
            <person name="Roettger M."/>
            <person name="Stucken K."/>
            <person name="Landan G."/>
            <person name="Koch R."/>
            <person name="Major P."/>
            <person name="Gould S.B."/>
            <person name="Goremykin V.V."/>
            <person name="Rippka R."/>
            <person name="Tandeau de Marsac N."/>
            <person name="Gugger M."/>
            <person name="Lockhart P.J."/>
            <person name="Allen J.F."/>
            <person name="Brune I."/>
            <person name="Maus I."/>
            <person name="Puhler A."/>
            <person name="Martin W.F."/>
        </authorList>
    </citation>
    <scope>NUCLEOTIDE SEQUENCE [LARGE SCALE GENOMIC DNA]</scope>
    <source>
        <strain evidence="14 15">PCC 7110</strain>
    </source>
</reference>
<comment type="subcellular location">
    <subcellularLocation>
        <location evidence="2">Membrane</location>
    </subcellularLocation>
</comment>
<dbReference type="Pfam" id="PF00672">
    <property type="entry name" value="HAMP"/>
    <property type="match status" value="1"/>
</dbReference>
<dbReference type="SMART" id="SM00387">
    <property type="entry name" value="HATPase_c"/>
    <property type="match status" value="1"/>
</dbReference>
<feature type="transmembrane region" description="Helical" evidence="11">
    <location>
        <begin position="20"/>
        <end position="43"/>
    </location>
</feature>
<dbReference type="InterPro" id="IPR050428">
    <property type="entry name" value="TCS_sensor_his_kinase"/>
</dbReference>
<sequence length="504" mass="56690">MPKDLSRGWKKFSGEARTRILFWYVLIIVFIFTVSIPAFRLLLYSRVDERVRRELRKEMEAFTVLVNGESIPDQAERNPENIKESETEESETTLLVDKSFKRPSSKQDLKKIFDAFLSHRLPEDENYLIAILDGEFYRSSPRGRPKPLAKNSELMRRWAKQTRPEQGEKQIPDPAIENIIYLTEPVKINGKTLGVFVVAHTIADERAEALQAVMVVVQVSCFVLVVALMLAWVASGRILTPLRVLIATTRSIGESDLQQRIPFQGQGEIAELATTFNEMMDRLQAAFTSQRNFINDAGNELRTPITIIRGYLESMGDNPQEVQSTLALVLDELDRMSQFVEALILLAKIESPDFLLLETVDVGFLTEELFTKAKVLAQRNWLLDATAKGQIVIDRQRLIQAVINLAKNATQRTQNIDTIAIGSAITNSRVSFWVRDTGESIAFADQQKIFESFARVANSRSDGASLGLSIVKAITSAHSGEVILHSQPGLGSKFTIILPIISRR</sequence>
<keyword evidence="5" id="KW-0808">Transferase</keyword>
<dbReference type="Gene3D" id="6.10.340.10">
    <property type="match status" value="1"/>
</dbReference>
<dbReference type="InterPro" id="IPR004358">
    <property type="entry name" value="Sig_transdc_His_kin-like_C"/>
</dbReference>
<dbReference type="SMART" id="SM00304">
    <property type="entry name" value="HAMP"/>
    <property type="match status" value="1"/>
</dbReference>
<dbReference type="AlphaFoldDB" id="A0A139X368"/>
<evidence type="ECO:0000256" key="9">
    <source>
        <dbReference type="ARBA" id="ARBA00023012"/>
    </source>
</evidence>
<gene>
    <name evidence="14" type="ORF">WA1_34310</name>
</gene>
<dbReference type="InterPro" id="IPR036890">
    <property type="entry name" value="HATPase_C_sf"/>
</dbReference>
<dbReference type="STRING" id="128403.WA1_34310"/>
<dbReference type="Pfam" id="PF00512">
    <property type="entry name" value="HisKA"/>
    <property type="match status" value="1"/>
</dbReference>
<comment type="catalytic activity">
    <reaction evidence="1">
        <text>ATP + protein L-histidine = ADP + protein N-phospho-L-histidine.</text>
        <dbReference type="EC" id="2.7.13.3"/>
    </reaction>
</comment>
<keyword evidence="7" id="KW-0418">Kinase</keyword>
<evidence type="ECO:0000256" key="3">
    <source>
        <dbReference type="ARBA" id="ARBA00012438"/>
    </source>
</evidence>
<dbReference type="CDD" id="cd06225">
    <property type="entry name" value="HAMP"/>
    <property type="match status" value="1"/>
</dbReference>
<dbReference type="Gene3D" id="3.30.565.10">
    <property type="entry name" value="Histidine kinase-like ATPase, C-terminal domain"/>
    <property type="match status" value="1"/>
</dbReference>
<evidence type="ECO:0000256" key="2">
    <source>
        <dbReference type="ARBA" id="ARBA00004370"/>
    </source>
</evidence>
<dbReference type="InterPro" id="IPR036097">
    <property type="entry name" value="HisK_dim/P_sf"/>
</dbReference>
<evidence type="ECO:0000259" key="12">
    <source>
        <dbReference type="PROSITE" id="PS50109"/>
    </source>
</evidence>
<evidence type="ECO:0000256" key="5">
    <source>
        <dbReference type="ARBA" id="ARBA00022679"/>
    </source>
</evidence>
<dbReference type="PROSITE" id="PS50885">
    <property type="entry name" value="HAMP"/>
    <property type="match status" value="1"/>
</dbReference>
<dbReference type="RefSeq" id="WP_051077049.1">
    <property type="nucleotide sequence ID" value="NZ_KQ976354.1"/>
</dbReference>
<dbReference type="EC" id="2.7.13.3" evidence="3"/>
<dbReference type="Gene3D" id="1.10.287.130">
    <property type="match status" value="1"/>
</dbReference>
<keyword evidence="9" id="KW-0902">Two-component regulatory system</keyword>
<dbReference type="CDD" id="cd00082">
    <property type="entry name" value="HisKA"/>
    <property type="match status" value="1"/>
</dbReference>
<keyword evidence="10 11" id="KW-0472">Membrane</keyword>
<dbReference type="Pfam" id="PF02518">
    <property type="entry name" value="HATPase_c"/>
    <property type="match status" value="1"/>
</dbReference>
<dbReference type="EMBL" id="ANNX02000036">
    <property type="protein sequence ID" value="KYC39062.1"/>
    <property type="molecule type" value="Genomic_DNA"/>
</dbReference>
<dbReference type="Proteomes" id="UP000076925">
    <property type="component" value="Unassembled WGS sequence"/>
</dbReference>
<dbReference type="SUPFAM" id="SSF47384">
    <property type="entry name" value="Homodimeric domain of signal transducing histidine kinase"/>
    <property type="match status" value="1"/>
</dbReference>
<dbReference type="OrthoDB" id="9763461at2"/>
<evidence type="ECO:0000313" key="14">
    <source>
        <dbReference type="EMBL" id="KYC39062.1"/>
    </source>
</evidence>
<evidence type="ECO:0000313" key="15">
    <source>
        <dbReference type="Proteomes" id="UP000076925"/>
    </source>
</evidence>
<dbReference type="InterPro" id="IPR003660">
    <property type="entry name" value="HAMP_dom"/>
</dbReference>
<dbReference type="InterPro" id="IPR005467">
    <property type="entry name" value="His_kinase_dom"/>
</dbReference>
<evidence type="ECO:0000256" key="6">
    <source>
        <dbReference type="ARBA" id="ARBA00022692"/>
    </source>
</evidence>
<evidence type="ECO:0000256" key="7">
    <source>
        <dbReference type="ARBA" id="ARBA00022777"/>
    </source>
</evidence>
<feature type="domain" description="HAMP" evidence="13">
    <location>
        <begin position="236"/>
        <end position="288"/>
    </location>
</feature>
<evidence type="ECO:0000256" key="11">
    <source>
        <dbReference type="SAM" id="Phobius"/>
    </source>
</evidence>
<dbReference type="SUPFAM" id="SSF158472">
    <property type="entry name" value="HAMP domain-like"/>
    <property type="match status" value="1"/>
</dbReference>
<feature type="domain" description="Histidine kinase" evidence="12">
    <location>
        <begin position="296"/>
        <end position="502"/>
    </location>
</feature>
<dbReference type="SMART" id="SM00388">
    <property type="entry name" value="HisKA"/>
    <property type="match status" value="1"/>
</dbReference>
<dbReference type="InterPro" id="IPR003594">
    <property type="entry name" value="HATPase_dom"/>
</dbReference>
<dbReference type="GO" id="GO:0000155">
    <property type="term" value="F:phosphorelay sensor kinase activity"/>
    <property type="evidence" value="ECO:0007669"/>
    <property type="project" value="InterPro"/>
</dbReference>
<evidence type="ECO:0000259" key="13">
    <source>
        <dbReference type="PROSITE" id="PS50885"/>
    </source>
</evidence>